<dbReference type="PANTHER" id="PTHR48047:SF45">
    <property type="entry name" value="SCOPOLETIN GLUCOSYLTRANSFERASE-LIKE"/>
    <property type="match status" value="1"/>
</dbReference>
<evidence type="ECO:0000256" key="1">
    <source>
        <dbReference type="ARBA" id="ARBA00009995"/>
    </source>
</evidence>
<evidence type="ECO:0000256" key="2">
    <source>
        <dbReference type="ARBA" id="ARBA00022676"/>
    </source>
</evidence>
<sequence length="311" mass="35490">MVQVVLRYVLQSKWISTNLIKRVVNTEPFVIPNLPHRLIFTRPQVPPFELHEEENDFSKLRQQMRESEEKSYGVVINSFYELESAYADYYKKVMGRKSWHIGPLLLCNKGGDEEKSQRGKESEIDEHECLAWLDSKNPNSVVYVCFGSMASFSPAQLHEIAAGLEASRQDFIWVVRKDKNEDWLPKGFEDRIKGKGLIIRGNMCRRAYGDVADFVSSFFNEKLVTEVLGIGVSVASKKWQRVGSEGVERAAVKTAVERIMVGEAAEEMRRRAKSYKETARRAVEEGGSSYSGLNALIDELSIYVPPQRNRT</sequence>
<keyword evidence="2" id="KW-0328">Glycosyltransferase</keyword>
<dbReference type="EMBL" id="JABTTQ020001007">
    <property type="protein sequence ID" value="KAK6136889.1"/>
    <property type="molecule type" value="Genomic_DNA"/>
</dbReference>
<name>A0ABR0VS26_REHGL</name>
<keyword evidence="4" id="KW-1185">Reference proteome</keyword>
<organism evidence="3 4">
    <name type="scientific">Rehmannia glutinosa</name>
    <name type="common">Chinese foxglove</name>
    <dbReference type="NCBI Taxonomy" id="99300"/>
    <lineage>
        <taxon>Eukaryota</taxon>
        <taxon>Viridiplantae</taxon>
        <taxon>Streptophyta</taxon>
        <taxon>Embryophyta</taxon>
        <taxon>Tracheophyta</taxon>
        <taxon>Spermatophyta</taxon>
        <taxon>Magnoliopsida</taxon>
        <taxon>eudicotyledons</taxon>
        <taxon>Gunneridae</taxon>
        <taxon>Pentapetalae</taxon>
        <taxon>asterids</taxon>
        <taxon>lamiids</taxon>
        <taxon>Lamiales</taxon>
        <taxon>Orobanchaceae</taxon>
        <taxon>Rehmannieae</taxon>
        <taxon>Rehmannia</taxon>
    </lineage>
</organism>
<comment type="caution">
    <text evidence="3">The sequence shown here is derived from an EMBL/GenBank/DDBJ whole genome shotgun (WGS) entry which is preliminary data.</text>
</comment>
<dbReference type="PANTHER" id="PTHR48047">
    <property type="entry name" value="GLYCOSYLTRANSFERASE"/>
    <property type="match status" value="1"/>
</dbReference>
<protein>
    <submittedName>
        <fullName evidence="3">Uncharacterized protein</fullName>
    </submittedName>
</protein>
<evidence type="ECO:0000313" key="4">
    <source>
        <dbReference type="Proteomes" id="UP001318860"/>
    </source>
</evidence>
<dbReference type="SUPFAM" id="SSF53756">
    <property type="entry name" value="UDP-Glycosyltransferase/glycogen phosphorylase"/>
    <property type="match status" value="1"/>
</dbReference>
<dbReference type="Gene3D" id="3.40.50.2000">
    <property type="entry name" value="Glycogen Phosphorylase B"/>
    <property type="match status" value="4"/>
</dbReference>
<dbReference type="Proteomes" id="UP001318860">
    <property type="component" value="Unassembled WGS sequence"/>
</dbReference>
<gene>
    <name evidence="3" type="ORF">DH2020_029375</name>
</gene>
<evidence type="ECO:0000313" key="3">
    <source>
        <dbReference type="EMBL" id="KAK6136889.1"/>
    </source>
</evidence>
<accession>A0ABR0VS26</accession>
<reference evidence="3 4" key="1">
    <citation type="journal article" date="2021" name="Comput. Struct. Biotechnol. J.">
        <title>De novo genome assembly of the potent medicinal plant Rehmannia glutinosa using nanopore technology.</title>
        <authorList>
            <person name="Ma L."/>
            <person name="Dong C."/>
            <person name="Song C."/>
            <person name="Wang X."/>
            <person name="Zheng X."/>
            <person name="Niu Y."/>
            <person name="Chen S."/>
            <person name="Feng W."/>
        </authorList>
    </citation>
    <scope>NUCLEOTIDE SEQUENCE [LARGE SCALE GENOMIC DNA]</scope>
    <source>
        <strain evidence="3">DH-2019</strain>
    </source>
</reference>
<proteinExistence type="inferred from homology"/>
<keyword evidence="2" id="KW-0808">Transferase</keyword>
<comment type="similarity">
    <text evidence="1">Belongs to the UDP-glycosyltransferase family.</text>
</comment>